<gene>
    <name evidence="1" type="ORF">GTP44_19530</name>
</gene>
<dbReference type="InterPro" id="IPR052555">
    <property type="entry name" value="dCTP_Pyrophosphatase"/>
</dbReference>
<dbReference type="GO" id="GO:0042262">
    <property type="term" value="P:DNA protection"/>
    <property type="evidence" value="ECO:0007669"/>
    <property type="project" value="TreeGrafter"/>
</dbReference>
<dbReference type="CDD" id="cd11537">
    <property type="entry name" value="NTP-PPase_RS21-C6_like"/>
    <property type="match status" value="1"/>
</dbReference>
<evidence type="ECO:0000313" key="2">
    <source>
        <dbReference type="Proteomes" id="UP000474565"/>
    </source>
</evidence>
<comment type="caution">
    <text evidence="1">The sequence shown here is derived from an EMBL/GenBank/DDBJ whole genome shotgun (WGS) entry which is preliminary data.</text>
</comment>
<keyword evidence="1" id="KW-0378">Hydrolase</keyword>
<protein>
    <submittedName>
        <fullName evidence="1">Nucleotide pyrophosphohydrolase</fullName>
    </submittedName>
</protein>
<dbReference type="Proteomes" id="UP000474565">
    <property type="component" value="Unassembled WGS sequence"/>
</dbReference>
<organism evidence="1 2">
    <name type="scientific">Duganella lactea</name>
    <dbReference type="NCBI Taxonomy" id="2692173"/>
    <lineage>
        <taxon>Bacteria</taxon>
        <taxon>Pseudomonadati</taxon>
        <taxon>Pseudomonadota</taxon>
        <taxon>Betaproteobacteria</taxon>
        <taxon>Burkholderiales</taxon>
        <taxon>Oxalobacteraceae</taxon>
        <taxon>Telluria group</taxon>
        <taxon>Duganella</taxon>
    </lineage>
</organism>
<reference evidence="1 2" key="1">
    <citation type="submission" date="2019-12" db="EMBL/GenBank/DDBJ databases">
        <title>Novel species isolated from a subtropical stream in China.</title>
        <authorList>
            <person name="Lu H."/>
        </authorList>
    </citation>
    <scope>NUCLEOTIDE SEQUENCE [LARGE SCALE GENOMIC DNA]</scope>
    <source>
        <strain evidence="1 2">FT50W</strain>
    </source>
</reference>
<dbReference type="GO" id="GO:0047840">
    <property type="term" value="F:dCTP diphosphatase activity"/>
    <property type="evidence" value="ECO:0007669"/>
    <property type="project" value="TreeGrafter"/>
</dbReference>
<evidence type="ECO:0000313" key="1">
    <source>
        <dbReference type="EMBL" id="MYM84132.1"/>
    </source>
</evidence>
<dbReference type="PIRSF" id="PIRSF029826">
    <property type="entry name" value="UCP029826_pph"/>
    <property type="match status" value="1"/>
</dbReference>
<dbReference type="RefSeq" id="WP_161020732.1">
    <property type="nucleotide sequence ID" value="NZ_WWCP01000028.1"/>
</dbReference>
<sequence>MESRSPDLETLRTMLRTFVVEREWGQFHTPKNLATALSVEAAELLEPFQWLATGDGDELTDGARAAVRLEMADVLAYLLLLADRMNVDLCAALAEKIAINAGKYPADEARGSSKKYTAYEGK</sequence>
<dbReference type="PANTHER" id="PTHR46523">
    <property type="entry name" value="DCTP PYROPHOSPHATASE 1"/>
    <property type="match status" value="1"/>
</dbReference>
<dbReference type="PANTHER" id="PTHR46523:SF1">
    <property type="entry name" value="DCTP PYROPHOSPHATASE 1"/>
    <property type="match status" value="1"/>
</dbReference>
<dbReference type="GO" id="GO:0005829">
    <property type="term" value="C:cytosol"/>
    <property type="evidence" value="ECO:0007669"/>
    <property type="project" value="TreeGrafter"/>
</dbReference>
<dbReference type="GO" id="GO:0006253">
    <property type="term" value="P:dCTP catabolic process"/>
    <property type="evidence" value="ECO:0007669"/>
    <property type="project" value="TreeGrafter"/>
</dbReference>
<proteinExistence type="predicted"/>
<accession>A0A6L8MPG3</accession>
<dbReference type="AlphaFoldDB" id="A0A6L8MPG3"/>
<dbReference type="Gene3D" id="1.10.287.1080">
    <property type="entry name" value="MazG-like"/>
    <property type="match status" value="1"/>
</dbReference>
<dbReference type="SUPFAM" id="SSF101386">
    <property type="entry name" value="all-alpha NTP pyrophosphatases"/>
    <property type="match status" value="1"/>
</dbReference>
<dbReference type="Pfam" id="PF12643">
    <property type="entry name" value="MazG-like"/>
    <property type="match status" value="1"/>
</dbReference>
<dbReference type="EMBL" id="WWCP01000028">
    <property type="protein sequence ID" value="MYM84132.1"/>
    <property type="molecule type" value="Genomic_DNA"/>
</dbReference>
<dbReference type="InterPro" id="IPR025984">
    <property type="entry name" value="DCTPP"/>
</dbReference>
<name>A0A6L8MPG3_9BURK</name>